<dbReference type="STRING" id="83401.SAMN05421742_102143"/>
<feature type="region of interest" description="Disordered" evidence="1">
    <location>
        <begin position="1"/>
        <end position="23"/>
    </location>
</feature>
<feature type="transmembrane region" description="Helical" evidence="2">
    <location>
        <begin position="42"/>
        <end position="63"/>
    </location>
</feature>
<feature type="compositionally biased region" description="Acidic residues" evidence="1">
    <location>
        <begin position="1"/>
        <end position="10"/>
    </location>
</feature>
<dbReference type="AlphaFoldDB" id="A0A1G7WBY7"/>
<evidence type="ECO:0000313" key="4">
    <source>
        <dbReference type="EMBL" id="SDG69468.1"/>
    </source>
</evidence>
<dbReference type="RefSeq" id="WP_245689232.1">
    <property type="nucleotide sequence ID" value="NZ_FNCV01000002.1"/>
</dbReference>
<accession>A0A1G7WBY7</accession>
<organism evidence="4 5">
    <name type="scientific">Roseospirillum parvum</name>
    <dbReference type="NCBI Taxonomy" id="83401"/>
    <lineage>
        <taxon>Bacteria</taxon>
        <taxon>Pseudomonadati</taxon>
        <taxon>Pseudomonadota</taxon>
        <taxon>Alphaproteobacteria</taxon>
        <taxon>Rhodospirillales</taxon>
        <taxon>Rhodospirillaceae</taxon>
        <taxon>Roseospirillum</taxon>
    </lineage>
</organism>
<dbReference type="Pfam" id="PF03703">
    <property type="entry name" value="bPH_2"/>
    <property type="match status" value="1"/>
</dbReference>
<protein>
    <submittedName>
        <fullName evidence="4">PH domain-containing protein</fullName>
    </submittedName>
</protein>
<feature type="region of interest" description="Disordered" evidence="1">
    <location>
        <begin position="198"/>
        <end position="235"/>
    </location>
</feature>
<evidence type="ECO:0000313" key="5">
    <source>
        <dbReference type="Proteomes" id="UP000217076"/>
    </source>
</evidence>
<evidence type="ECO:0000259" key="3">
    <source>
        <dbReference type="Pfam" id="PF03703"/>
    </source>
</evidence>
<dbReference type="EMBL" id="FNCV01000002">
    <property type="protein sequence ID" value="SDG69468.1"/>
    <property type="molecule type" value="Genomic_DNA"/>
</dbReference>
<dbReference type="Proteomes" id="UP000217076">
    <property type="component" value="Unassembled WGS sequence"/>
</dbReference>
<evidence type="ECO:0000256" key="2">
    <source>
        <dbReference type="SAM" id="Phobius"/>
    </source>
</evidence>
<dbReference type="NCBIfam" id="NF040894">
    <property type="entry name" value="puhB_PGC"/>
    <property type="match status" value="1"/>
</dbReference>
<feature type="domain" description="YdbS-like PH" evidence="3">
    <location>
        <begin position="100"/>
        <end position="145"/>
    </location>
</feature>
<reference evidence="5" key="1">
    <citation type="submission" date="2016-10" db="EMBL/GenBank/DDBJ databases">
        <authorList>
            <person name="Varghese N."/>
            <person name="Submissions S."/>
        </authorList>
    </citation>
    <scope>NUCLEOTIDE SEQUENCE [LARGE SCALE GENOMIC DNA]</scope>
    <source>
        <strain evidence="5">930I</strain>
    </source>
</reference>
<keyword evidence="5" id="KW-1185">Reference proteome</keyword>
<dbReference type="InterPro" id="IPR054839">
    <property type="entry name" value="puhB_PGC"/>
</dbReference>
<keyword evidence="2" id="KW-0472">Membrane</keyword>
<sequence length="235" mass="25643">MTDVMGEYESEPVPGLPEHPPEDEQILWQGGPGRKGLAFRALHVRAVTFYFALLMAWAGYSAFADGQPASQVVEATLIPAIPGLFVVGLLYVYAWAVARGSIYTITSRRVVMRFGIALPRSINLPFSKIETVSLKIHPDGTGDIPMVLNHKDRLAFFHLWPHTRPWHFTKTQPMLRALDNPQQVGEILAKAIAAEQARVGREGGAAPDAQLDAELDAETGAPTPSQGGPVRRSVT</sequence>
<name>A0A1G7WBY7_9PROT</name>
<gene>
    <name evidence="4" type="ORF">SAMN05421742_102143</name>
</gene>
<feature type="transmembrane region" description="Helical" evidence="2">
    <location>
        <begin position="75"/>
        <end position="98"/>
    </location>
</feature>
<proteinExistence type="predicted"/>
<keyword evidence="2" id="KW-1133">Transmembrane helix</keyword>
<dbReference type="InterPro" id="IPR005182">
    <property type="entry name" value="YdbS-like_PH"/>
</dbReference>
<evidence type="ECO:0000256" key="1">
    <source>
        <dbReference type="SAM" id="MobiDB-lite"/>
    </source>
</evidence>
<keyword evidence="2" id="KW-0812">Transmembrane</keyword>